<evidence type="ECO:0000256" key="6">
    <source>
        <dbReference type="ARBA" id="ARBA00022801"/>
    </source>
</evidence>
<dbReference type="AlphaFoldDB" id="A0A2A5IY73"/>
<evidence type="ECO:0000256" key="5">
    <source>
        <dbReference type="ARBA" id="ARBA00022759"/>
    </source>
</evidence>
<name>A0A2A5IY73_RHOSG</name>
<dbReference type="PANTHER" id="PTHR34405:SF3">
    <property type="entry name" value="CRISPR-ASSOCIATED ENDORIBONUCLEASE CAS2 3"/>
    <property type="match status" value="1"/>
</dbReference>
<proteinExistence type="inferred from homology"/>
<evidence type="ECO:0000313" key="11">
    <source>
        <dbReference type="Proteomes" id="UP000230886"/>
    </source>
</evidence>
<keyword evidence="6 9" id="KW-0378">Hydrolase</keyword>
<dbReference type="CDD" id="cd09725">
    <property type="entry name" value="Cas2_I_II_III"/>
    <property type="match status" value="1"/>
</dbReference>
<dbReference type="GO" id="GO:0016787">
    <property type="term" value="F:hydrolase activity"/>
    <property type="evidence" value="ECO:0007669"/>
    <property type="project" value="UniProtKB-KW"/>
</dbReference>
<gene>
    <name evidence="9 10" type="primary">cas2</name>
    <name evidence="10" type="ORF">CHR55_32640</name>
</gene>
<dbReference type="Pfam" id="PF09827">
    <property type="entry name" value="CRISPR_Cas2"/>
    <property type="match status" value="1"/>
</dbReference>
<reference evidence="10 11" key="1">
    <citation type="submission" date="2017-07" db="EMBL/GenBank/DDBJ databases">
        <title>Draft sequence of Rhodococcus enclensis 23b-28.</title>
        <authorList>
            <person name="Besaury L."/>
            <person name="Sancelme M."/>
            <person name="Amato P."/>
            <person name="Lallement A."/>
            <person name="Delort A.-M."/>
        </authorList>
    </citation>
    <scope>NUCLEOTIDE SEQUENCE [LARGE SCALE GENOMIC DNA]</scope>
    <source>
        <strain evidence="10 11">23b-28</strain>
    </source>
</reference>
<comment type="caution">
    <text evidence="10">The sequence shown here is derived from an EMBL/GenBank/DDBJ whole genome shotgun (WGS) entry which is preliminary data.</text>
</comment>
<keyword evidence="8 9" id="KW-0051">Antiviral defense</keyword>
<dbReference type="EC" id="3.1.-.-" evidence="9"/>
<dbReference type="GO" id="GO:0046872">
    <property type="term" value="F:metal ion binding"/>
    <property type="evidence" value="ECO:0007669"/>
    <property type="project" value="UniProtKB-UniRule"/>
</dbReference>
<organism evidence="10 11">
    <name type="scientific">Rhodococcus qingshengii</name>
    <dbReference type="NCBI Taxonomy" id="334542"/>
    <lineage>
        <taxon>Bacteria</taxon>
        <taxon>Bacillati</taxon>
        <taxon>Actinomycetota</taxon>
        <taxon>Actinomycetes</taxon>
        <taxon>Mycobacteriales</taxon>
        <taxon>Nocardiaceae</taxon>
        <taxon>Rhodococcus</taxon>
        <taxon>Rhodococcus erythropolis group</taxon>
    </lineage>
</organism>
<comment type="similarity">
    <text evidence="2 9">Belongs to the CRISPR-associated endoribonuclease Cas2 protein family.</text>
</comment>
<evidence type="ECO:0000256" key="9">
    <source>
        <dbReference type="HAMAP-Rule" id="MF_01471"/>
    </source>
</evidence>
<keyword evidence="4 9" id="KW-0479">Metal-binding</keyword>
<protein>
    <recommendedName>
        <fullName evidence="9">CRISPR-associated endoribonuclease Cas2</fullName>
        <ecNumber evidence="9">3.1.-.-</ecNumber>
    </recommendedName>
</protein>
<evidence type="ECO:0000256" key="2">
    <source>
        <dbReference type="ARBA" id="ARBA00009959"/>
    </source>
</evidence>
<keyword evidence="7 9" id="KW-0460">Magnesium</keyword>
<evidence type="ECO:0000256" key="7">
    <source>
        <dbReference type="ARBA" id="ARBA00022842"/>
    </source>
</evidence>
<dbReference type="GO" id="GO:0043571">
    <property type="term" value="P:maintenance of CRISPR repeat elements"/>
    <property type="evidence" value="ECO:0007669"/>
    <property type="project" value="UniProtKB-UniRule"/>
</dbReference>
<comment type="function">
    <text evidence="9">CRISPR (clustered regularly interspaced short palindromic repeat), is an adaptive immune system that provides protection against mobile genetic elements (viruses, transposable elements and conjugative plasmids). CRISPR clusters contain sequences complementary to antecedent mobile elements and target invading nucleic acids. CRISPR clusters are transcribed and processed into CRISPR RNA (crRNA). Functions as a ssRNA-specific endoribonuclease. Involved in the integration of spacer DNA into the CRISPR cassette.</text>
</comment>
<evidence type="ECO:0000256" key="1">
    <source>
        <dbReference type="ARBA" id="ARBA00001946"/>
    </source>
</evidence>
<dbReference type="GO" id="GO:0004521">
    <property type="term" value="F:RNA endonuclease activity"/>
    <property type="evidence" value="ECO:0007669"/>
    <property type="project" value="InterPro"/>
</dbReference>
<evidence type="ECO:0000256" key="3">
    <source>
        <dbReference type="ARBA" id="ARBA00022722"/>
    </source>
</evidence>
<dbReference type="NCBIfam" id="TIGR01573">
    <property type="entry name" value="cas2"/>
    <property type="match status" value="1"/>
</dbReference>
<dbReference type="PANTHER" id="PTHR34405">
    <property type="entry name" value="CRISPR-ASSOCIATED ENDORIBONUCLEASE CAS2"/>
    <property type="match status" value="1"/>
</dbReference>
<dbReference type="GO" id="GO:0051607">
    <property type="term" value="P:defense response to virus"/>
    <property type="evidence" value="ECO:0007669"/>
    <property type="project" value="UniProtKB-UniRule"/>
</dbReference>
<evidence type="ECO:0000256" key="4">
    <source>
        <dbReference type="ARBA" id="ARBA00022723"/>
    </source>
</evidence>
<dbReference type="RefSeq" id="WP_064444910.1">
    <property type="nucleotide sequence ID" value="NZ_NOVD01000076.1"/>
</dbReference>
<keyword evidence="3 9" id="KW-0540">Nuclease</keyword>
<evidence type="ECO:0000313" key="10">
    <source>
        <dbReference type="EMBL" id="PCK22285.1"/>
    </source>
</evidence>
<comment type="subunit">
    <text evidence="9">Homodimer, forms a heterotetramer with a Cas1 homodimer.</text>
</comment>
<dbReference type="Proteomes" id="UP000230886">
    <property type="component" value="Unassembled WGS sequence"/>
</dbReference>
<accession>A0A2A5IY73</accession>
<dbReference type="HAMAP" id="MF_01471">
    <property type="entry name" value="Cas2"/>
    <property type="match status" value="1"/>
</dbReference>
<dbReference type="Gene3D" id="3.30.70.240">
    <property type="match status" value="1"/>
</dbReference>
<dbReference type="InterPro" id="IPR021127">
    <property type="entry name" value="CRISPR_associated_Cas2"/>
</dbReference>
<evidence type="ECO:0000256" key="8">
    <source>
        <dbReference type="ARBA" id="ARBA00023118"/>
    </source>
</evidence>
<feature type="binding site" evidence="9">
    <location>
        <position position="9"/>
    </location>
    <ligand>
        <name>Mg(2+)</name>
        <dbReference type="ChEBI" id="CHEBI:18420"/>
        <note>catalytic</note>
    </ligand>
</feature>
<sequence length="91" mass="10523">MTYAIAMYDIASNRRRARVSDLLLDFGPRVQQSVFELDVTHDRDLETLRSNIANLIDLSEDQVRLYQLPPATRPIILGSHTLQERIPYLIL</sequence>
<dbReference type="SUPFAM" id="SSF143430">
    <property type="entry name" value="TTP0101/SSO1404-like"/>
    <property type="match status" value="1"/>
</dbReference>
<dbReference type="EMBL" id="NOVD01000076">
    <property type="protein sequence ID" value="PCK22285.1"/>
    <property type="molecule type" value="Genomic_DNA"/>
</dbReference>
<keyword evidence="5 9" id="KW-0255">Endonuclease</keyword>
<dbReference type="InterPro" id="IPR019199">
    <property type="entry name" value="Virulence_VapD/CRISPR_Cas2"/>
</dbReference>
<comment type="cofactor">
    <cofactor evidence="1 9">
        <name>Mg(2+)</name>
        <dbReference type="ChEBI" id="CHEBI:18420"/>
    </cofactor>
</comment>